<dbReference type="InterPro" id="IPR000073">
    <property type="entry name" value="AB_hydrolase_1"/>
</dbReference>
<evidence type="ECO:0000256" key="1">
    <source>
        <dbReference type="SAM" id="MobiDB-lite"/>
    </source>
</evidence>
<dbReference type="Pfam" id="PF12697">
    <property type="entry name" value="Abhydrolase_6"/>
    <property type="match status" value="1"/>
</dbReference>
<feature type="region of interest" description="Disordered" evidence="1">
    <location>
        <begin position="286"/>
        <end position="322"/>
    </location>
</feature>
<gene>
    <name evidence="3" type="ORF">Pla133_04590</name>
</gene>
<dbReference type="Gene3D" id="3.40.50.1820">
    <property type="entry name" value="alpha/beta hydrolase"/>
    <property type="match status" value="1"/>
</dbReference>
<name>A0A518BEH7_9BACT</name>
<organism evidence="3 4">
    <name type="scientific">Engelhardtia mirabilis</name>
    <dbReference type="NCBI Taxonomy" id="2528011"/>
    <lineage>
        <taxon>Bacteria</taxon>
        <taxon>Pseudomonadati</taxon>
        <taxon>Planctomycetota</taxon>
        <taxon>Planctomycetia</taxon>
        <taxon>Planctomycetia incertae sedis</taxon>
        <taxon>Engelhardtia</taxon>
    </lineage>
</organism>
<dbReference type="GO" id="GO:0016787">
    <property type="term" value="F:hydrolase activity"/>
    <property type="evidence" value="ECO:0007669"/>
    <property type="project" value="UniProtKB-KW"/>
</dbReference>
<dbReference type="SUPFAM" id="SSF53474">
    <property type="entry name" value="alpha/beta-Hydrolases"/>
    <property type="match status" value="1"/>
</dbReference>
<keyword evidence="3" id="KW-0378">Hydrolase</keyword>
<dbReference type="KEGG" id="pbap:Pla133_04590"/>
<feature type="domain" description="AB hydrolase-1" evidence="2">
    <location>
        <begin position="54"/>
        <end position="257"/>
    </location>
</feature>
<dbReference type="EMBL" id="CP036287">
    <property type="protein sequence ID" value="QDU65394.1"/>
    <property type="molecule type" value="Genomic_DNA"/>
</dbReference>
<accession>A0A518BEH7</accession>
<sequence length="322" mass="34572">MHSEPLIWTDVDAANGVVLRSTGEGLPLFLFPGMEGDGSSCLHLAQPAVEQAIAAGAPTIELVVVDFSAERHASLEALVGTCSDLVRGHLQRRGAESCLVWGQSFGNLLAAVVAPALGARVDGCVLFSPFSALPAGRTRLASLAMAVTPTFLYRAVIGRLGRLAFGPTGDGVDHGFFAGLRRMTAGQVRRRTGWLRSRKFADRFARLEAPARVWLGARDRLIDLEEQRRFFGELSRRRPGWSLHVLDSCGHVVLPSPIVTAVRRDLALWLVECAERAQGLRSVELRPPSRTAAPIRSASTGVSVAEGDVSRDDPSAPESPSP</sequence>
<dbReference type="AlphaFoldDB" id="A0A518BEH7"/>
<evidence type="ECO:0000313" key="4">
    <source>
        <dbReference type="Proteomes" id="UP000316921"/>
    </source>
</evidence>
<keyword evidence="4" id="KW-1185">Reference proteome</keyword>
<protein>
    <submittedName>
        <fullName evidence="3">Alpha/beta hydrolase family protein</fullName>
    </submittedName>
</protein>
<evidence type="ECO:0000313" key="3">
    <source>
        <dbReference type="EMBL" id="QDU65394.1"/>
    </source>
</evidence>
<proteinExistence type="predicted"/>
<dbReference type="InterPro" id="IPR029058">
    <property type="entry name" value="AB_hydrolase_fold"/>
</dbReference>
<dbReference type="Proteomes" id="UP000316921">
    <property type="component" value="Chromosome"/>
</dbReference>
<reference evidence="3 4" key="1">
    <citation type="submission" date="2019-02" db="EMBL/GenBank/DDBJ databases">
        <title>Deep-cultivation of Planctomycetes and their phenomic and genomic characterization uncovers novel biology.</title>
        <authorList>
            <person name="Wiegand S."/>
            <person name="Jogler M."/>
            <person name="Boedeker C."/>
            <person name="Pinto D."/>
            <person name="Vollmers J."/>
            <person name="Rivas-Marin E."/>
            <person name="Kohn T."/>
            <person name="Peeters S.H."/>
            <person name="Heuer A."/>
            <person name="Rast P."/>
            <person name="Oberbeckmann S."/>
            <person name="Bunk B."/>
            <person name="Jeske O."/>
            <person name="Meyerdierks A."/>
            <person name="Storesund J.E."/>
            <person name="Kallscheuer N."/>
            <person name="Luecker S."/>
            <person name="Lage O.M."/>
            <person name="Pohl T."/>
            <person name="Merkel B.J."/>
            <person name="Hornburger P."/>
            <person name="Mueller R.-W."/>
            <person name="Bruemmer F."/>
            <person name="Labrenz M."/>
            <person name="Spormann A.M."/>
            <person name="Op den Camp H."/>
            <person name="Overmann J."/>
            <person name="Amann R."/>
            <person name="Jetten M.S.M."/>
            <person name="Mascher T."/>
            <person name="Medema M.H."/>
            <person name="Devos D.P."/>
            <person name="Kaster A.-K."/>
            <person name="Ovreas L."/>
            <person name="Rohde M."/>
            <person name="Galperin M.Y."/>
            <person name="Jogler C."/>
        </authorList>
    </citation>
    <scope>NUCLEOTIDE SEQUENCE [LARGE SCALE GENOMIC DNA]</scope>
    <source>
        <strain evidence="3 4">Pla133</strain>
    </source>
</reference>
<evidence type="ECO:0000259" key="2">
    <source>
        <dbReference type="Pfam" id="PF12697"/>
    </source>
</evidence>
<dbReference type="RefSeq" id="WP_145061949.1">
    <property type="nucleotide sequence ID" value="NZ_CP036287.1"/>
</dbReference>